<proteinExistence type="predicted"/>
<accession>A0AAN8MSH4</accession>
<evidence type="ECO:0000256" key="1">
    <source>
        <dbReference type="SAM" id="MobiDB-lite"/>
    </source>
</evidence>
<sequence length="222" mass="26091">MGDADYLQEPKNYQGFGNTGERVPITFKPGELAYEVNAASDEVPDADALRELEPRRPIRQTSDSSSRSLEVGQLYPSRHRRPRRPQARFNENNASVIIYQQMEYTFDMREYRVDVTPHCYMYYFLPRQTYSDSQTVPVGRLALFEHEVGMYIKPPARCRSYVTCRDRSGNDWTLLACVSRIDLTPFEWRYELQLNPPYGPTRILRESELLDGSAWKLFRERR</sequence>
<evidence type="ECO:0000313" key="2">
    <source>
        <dbReference type="EMBL" id="KAK6342964.1"/>
    </source>
</evidence>
<feature type="compositionally biased region" description="Polar residues" evidence="1">
    <location>
        <begin position="59"/>
        <end position="68"/>
    </location>
</feature>
<feature type="region of interest" description="Disordered" evidence="1">
    <location>
        <begin position="1"/>
        <end position="21"/>
    </location>
</feature>
<evidence type="ECO:0000313" key="3">
    <source>
        <dbReference type="Proteomes" id="UP001313282"/>
    </source>
</evidence>
<dbReference type="AlphaFoldDB" id="A0AAN8MSH4"/>
<feature type="region of interest" description="Disordered" evidence="1">
    <location>
        <begin position="44"/>
        <end position="85"/>
    </location>
</feature>
<dbReference type="EMBL" id="JAVHNR010000005">
    <property type="protein sequence ID" value="KAK6342964.1"/>
    <property type="molecule type" value="Genomic_DNA"/>
</dbReference>
<keyword evidence="3" id="KW-1185">Reference proteome</keyword>
<name>A0AAN8MSH4_9PEZI</name>
<protein>
    <submittedName>
        <fullName evidence="2">Uncharacterized protein</fullName>
    </submittedName>
</protein>
<organism evidence="2 3">
    <name type="scientific">Orbilia javanica</name>
    <dbReference type="NCBI Taxonomy" id="47235"/>
    <lineage>
        <taxon>Eukaryota</taxon>
        <taxon>Fungi</taxon>
        <taxon>Dikarya</taxon>
        <taxon>Ascomycota</taxon>
        <taxon>Pezizomycotina</taxon>
        <taxon>Orbiliomycetes</taxon>
        <taxon>Orbiliales</taxon>
        <taxon>Orbiliaceae</taxon>
        <taxon>Orbilia</taxon>
    </lineage>
</organism>
<feature type="compositionally biased region" description="Basic and acidic residues" evidence="1">
    <location>
        <begin position="47"/>
        <end position="56"/>
    </location>
</feature>
<gene>
    <name evidence="2" type="ORF">TWF718_008344</name>
</gene>
<comment type="caution">
    <text evidence="2">The sequence shown here is derived from an EMBL/GenBank/DDBJ whole genome shotgun (WGS) entry which is preliminary data.</text>
</comment>
<reference evidence="2 3" key="1">
    <citation type="submission" date="2019-10" db="EMBL/GenBank/DDBJ databases">
        <authorList>
            <person name="Palmer J.M."/>
        </authorList>
    </citation>
    <scope>NUCLEOTIDE SEQUENCE [LARGE SCALE GENOMIC DNA]</scope>
    <source>
        <strain evidence="2 3">TWF718</strain>
    </source>
</reference>
<dbReference type="Proteomes" id="UP001313282">
    <property type="component" value="Unassembled WGS sequence"/>
</dbReference>